<name>A0A6L3Y724_9ENTR</name>
<dbReference type="PANTHER" id="PTHR22916:SF3">
    <property type="entry name" value="UDP-GLCNAC:BETAGAL BETA-1,3-N-ACETYLGLUCOSAMINYLTRANSFERASE-LIKE PROTEIN 1"/>
    <property type="match status" value="1"/>
</dbReference>
<sequence>MRDLIVLMPVYNDQKDMIRTLDSINEDNNDFSVLIIDDGSKTPLTLNNKQYKFTVKIHRLTVNKGITGALNAGLDLISEMDNIRYIARLDAGDIQVKNRFKTQRLYFNKNQKTKLLGSNVSFYDVNGAAVFDTNLPLTDAAIKKEKFIRSCFIHPTVMFSKEIIEEGLRYSENYPCAEDYELFLRITNKYEVANLSDKLLFCHDRANGISITRRKKQISSVLKCLLTHRDYKSPYWYVGIGKVLAQYFVPRSVFSYIKARLS</sequence>
<dbReference type="InterPro" id="IPR029044">
    <property type="entry name" value="Nucleotide-diphossugar_trans"/>
</dbReference>
<evidence type="ECO:0000313" key="2">
    <source>
        <dbReference type="Proteomes" id="UP000476281"/>
    </source>
</evidence>
<dbReference type="Gene3D" id="3.90.550.10">
    <property type="entry name" value="Spore Coat Polysaccharide Biosynthesis Protein SpsA, Chain A"/>
    <property type="match status" value="1"/>
</dbReference>
<dbReference type="Proteomes" id="UP000476281">
    <property type="component" value="Unassembled WGS sequence"/>
</dbReference>
<reference evidence="1 2" key="1">
    <citation type="submission" date="2019-09" db="EMBL/GenBank/DDBJ databases">
        <title>Reversal of blaTEM antimicrobial resistance by CRISPR-Cas9 in clinical E. coli and other Enterobacteriaceae strains.</title>
        <authorList>
            <person name="Tagliaferri T."/>
            <person name="Guimaraes N."/>
            <person name="Pereira M."/>
            <person name="Felicori L."/>
            <person name="Horz H.-P."/>
            <person name="Santos S."/>
            <person name="Mendes T."/>
        </authorList>
    </citation>
    <scope>NUCLEOTIDE SEQUENCE [LARGE SCALE GENOMIC DNA]</scope>
    <source>
        <strain evidence="1 2">E2_blaTEM_MG</strain>
    </source>
</reference>
<dbReference type="InterPro" id="IPR001173">
    <property type="entry name" value="Glyco_trans_2-like"/>
</dbReference>
<dbReference type="SUPFAM" id="SSF53448">
    <property type="entry name" value="Nucleotide-diphospho-sugar transferases"/>
    <property type="match status" value="1"/>
</dbReference>
<comment type="caution">
    <text evidence="1">The sequence shown here is derived from an EMBL/GenBank/DDBJ whole genome shotgun (WGS) entry which is preliminary data.</text>
</comment>
<dbReference type="GO" id="GO:0016758">
    <property type="term" value="F:hexosyltransferase activity"/>
    <property type="evidence" value="ECO:0007669"/>
    <property type="project" value="UniProtKB-ARBA"/>
</dbReference>
<evidence type="ECO:0000313" key="1">
    <source>
        <dbReference type="EMBL" id="KAB2529021.1"/>
    </source>
</evidence>
<dbReference type="EMBL" id="WBSZ01000032">
    <property type="protein sequence ID" value="KAB2529021.1"/>
    <property type="molecule type" value="Genomic_DNA"/>
</dbReference>
<organism evidence="1 2">
    <name type="scientific">Enterobacter hormaechei</name>
    <dbReference type="NCBI Taxonomy" id="158836"/>
    <lineage>
        <taxon>Bacteria</taxon>
        <taxon>Pseudomonadati</taxon>
        <taxon>Pseudomonadota</taxon>
        <taxon>Gammaproteobacteria</taxon>
        <taxon>Enterobacterales</taxon>
        <taxon>Enterobacteriaceae</taxon>
        <taxon>Enterobacter</taxon>
        <taxon>Enterobacter cloacae complex</taxon>
    </lineage>
</organism>
<keyword evidence="1" id="KW-0808">Transferase</keyword>
<dbReference type="RefSeq" id="WP_023303980.1">
    <property type="nucleotide sequence ID" value="NZ_BMAB01000039.1"/>
</dbReference>
<proteinExistence type="predicted"/>
<accession>A0A6L3Y724</accession>
<protein>
    <submittedName>
        <fullName evidence="1">Glycosyltransferase</fullName>
    </submittedName>
</protein>
<dbReference type="Pfam" id="PF00535">
    <property type="entry name" value="Glycos_transf_2"/>
    <property type="match status" value="1"/>
</dbReference>
<dbReference type="AlphaFoldDB" id="A0A6L3Y724"/>
<dbReference type="PANTHER" id="PTHR22916">
    <property type="entry name" value="GLYCOSYLTRANSFERASE"/>
    <property type="match status" value="1"/>
</dbReference>
<gene>
    <name evidence="1" type="ORF">F9C29_02795</name>
</gene>